<dbReference type="SMART" id="SM00220">
    <property type="entry name" value="S_TKc"/>
    <property type="match status" value="1"/>
</dbReference>
<protein>
    <recommendedName>
        <fullName evidence="2">Serine/threonine-protein kinase PknG</fullName>
        <ecNumber evidence="1">2.7.11.1</ecNumber>
    </recommendedName>
</protein>
<keyword evidence="7" id="KW-0067">ATP-binding</keyword>
<dbReference type="EMBL" id="NCXO01000060">
    <property type="protein sequence ID" value="OSC26947.1"/>
    <property type="molecule type" value="Genomic_DNA"/>
</dbReference>
<dbReference type="GO" id="GO:0004674">
    <property type="term" value="F:protein serine/threonine kinase activity"/>
    <property type="evidence" value="ECO:0007669"/>
    <property type="project" value="UniProtKB-KW"/>
</dbReference>
<dbReference type="InterPro" id="IPR008271">
    <property type="entry name" value="Ser/Thr_kinase_AS"/>
</dbReference>
<dbReference type="FunFam" id="3.30.200.20:FF:000205">
    <property type="entry name" value="Serine/threonine protein kinase"/>
    <property type="match status" value="1"/>
</dbReference>
<gene>
    <name evidence="11" type="ORF">B8W67_18260</name>
</gene>
<dbReference type="Gene3D" id="1.10.510.10">
    <property type="entry name" value="Transferase(Phosphotransferase) domain 1"/>
    <property type="match status" value="1"/>
</dbReference>
<dbReference type="Gene3D" id="3.30.200.20">
    <property type="entry name" value="Phosphorylase Kinase, domain 1"/>
    <property type="match status" value="1"/>
</dbReference>
<dbReference type="PANTHER" id="PTHR24363">
    <property type="entry name" value="SERINE/THREONINE PROTEIN KINASE"/>
    <property type="match status" value="1"/>
</dbReference>
<sequence>MAEHSPDTGDAADENGPSTQPASDLLDSGTLRPMATQAIFRPHFDDDEGPHTVAALPPRRRATTRRTGSGLVVIPRVPDTDPLNALMKNPVVAENKRFCWNCGRPVGRSTADTPAPSEGWCQHCGSPYSFLPQLRPGDIVAGQYEIKGCIAHGGLGWVYLAVDHNVNERPVVLKGLVHAGDAEAQEIAMAERKFLAEVVHPAIVKIYNFVEHPDSHGEPVGYIVMEYVGGRSLKQGRDEKLPVSEAIAYMLEILPALGYLHSLGLSYNDLKPDNLMLTEEQVKLIDLGAVSRIHSYGYLYGTPGYQAPEIVRTGPTVATDIYTVGRTLAALTLKLPTRSGRYLEGLPEDEPTLARYPSFARLLLRATDPDPERRFSSADEMSGQLLGVLREVVAADTGVPRPGLSSNFTRSRATFGVALLVAHTDVYRDGRVHSETLTAREIVTALQVPLVDQTDVAAPVLSATVLSQPVQTLDSLRAVRDGALDSEGVDLSESVELPLMEVRALLDLGEVAKATDKLEKLAERVGWRWRLVWFRAVSALLNGDYAAAIKDFSEVLDIFPGELAPKLALAAVDELAGSVDDRKFYQTVWTTDDGVISAGFGLARAQSAEGDRSAAVRTLDQVPSTSRYFTTARLTSAVTLLSGRGREEITEHDIREAARRVEALPETEPRVLQIRAMVLGTAMDWLQDDNEASTNHILGFPFTEHGLRLGVEAALRGLARTAPSREHRYALVDLANKVRPVSTF</sequence>
<dbReference type="Pfam" id="PF16919">
    <property type="entry name" value="PknG_rubred"/>
    <property type="match status" value="1"/>
</dbReference>
<dbReference type="PROSITE" id="PS00108">
    <property type="entry name" value="PROTEIN_KINASE_ST"/>
    <property type="match status" value="1"/>
</dbReference>
<feature type="region of interest" description="Disordered" evidence="10">
    <location>
        <begin position="1"/>
        <end position="28"/>
    </location>
</feature>
<dbReference type="InterPro" id="IPR011990">
    <property type="entry name" value="TPR-like_helical_dom_sf"/>
</dbReference>
<dbReference type="EC" id="2.7.11.1" evidence="1"/>
<dbReference type="InterPro" id="IPR000719">
    <property type="entry name" value="Prot_kinase_dom"/>
</dbReference>
<reference evidence="11 12" key="1">
    <citation type="submission" date="2017-04" db="EMBL/GenBank/DDBJ databases">
        <title>The new phylogeny of genus Mycobacterium.</title>
        <authorList>
            <person name="Tortoli E."/>
            <person name="Trovato A."/>
            <person name="Cirillo D.M."/>
        </authorList>
    </citation>
    <scope>NUCLEOTIDE SEQUENCE [LARGE SCALE GENOMIC DNA]</scope>
    <source>
        <strain evidence="11 12">KCTC 19819</strain>
    </source>
</reference>
<evidence type="ECO:0000256" key="4">
    <source>
        <dbReference type="ARBA" id="ARBA00022679"/>
    </source>
</evidence>
<keyword evidence="12" id="KW-1185">Reference proteome</keyword>
<comment type="catalytic activity">
    <reaction evidence="8">
        <text>L-threonyl-[protein] + ATP = O-phospho-L-threonyl-[protein] + ADP + H(+)</text>
        <dbReference type="Rhea" id="RHEA:46608"/>
        <dbReference type="Rhea" id="RHEA-COMP:11060"/>
        <dbReference type="Rhea" id="RHEA-COMP:11605"/>
        <dbReference type="ChEBI" id="CHEBI:15378"/>
        <dbReference type="ChEBI" id="CHEBI:30013"/>
        <dbReference type="ChEBI" id="CHEBI:30616"/>
        <dbReference type="ChEBI" id="CHEBI:61977"/>
        <dbReference type="ChEBI" id="CHEBI:456216"/>
        <dbReference type="EC" id="2.7.11.1"/>
    </reaction>
</comment>
<keyword evidence="5" id="KW-0547">Nucleotide-binding</keyword>
<keyword evidence="4" id="KW-0808">Transferase</keyword>
<dbReference type="Proteomes" id="UP000193577">
    <property type="component" value="Unassembled WGS sequence"/>
</dbReference>
<dbReference type="FunFam" id="1.25.40.10:FF:000318">
    <property type="entry name" value="Serine/threonine protein kinase"/>
    <property type="match status" value="1"/>
</dbReference>
<dbReference type="PROSITE" id="PS50011">
    <property type="entry name" value="PROTEIN_KINASE_DOM"/>
    <property type="match status" value="1"/>
</dbReference>
<dbReference type="CDD" id="cd14014">
    <property type="entry name" value="STKc_PknB_like"/>
    <property type="match status" value="1"/>
</dbReference>
<dbReference type="AlphaFoldDB" id="A0A7I7SF65"/>
<evidence type="ECO:0000256" key="6">
    <source>
        <dbReference type="ARBA" id="ARBA00022777"/>
    </source>
</evidence>
<dbReference type="SUPFAM" id="SSF56112">
    <property type="entry name" value="Protein kinase-like (PK-like)"/>
    <property type="match status" value="1"/>
</dbReference>
<evidence type="ECO:0000256" key="8">
    <source>
        <dbReference type="ARBA" id="ARBA00047899"/>
    </source>
</evidence>
<dbReference type="Gene3D" id="1.25.40.10">
    <property type="entry name" value="Tetratricopeptide repeat domain"/>
    <property type="match status" value="1"/>
</dbReference>
<dbReference type="InterPro" id="IPR011009">
    <property type="entry name" value="Kinase-like_dom_sf"/>
</dbReference>
<evidence type="ECO:0000313" key="11">
    <source>
        <dbReference type="EMBL" id="OSC26947.1"/>
    </source>
</evidence>
<proteinExistence type="predicted"/>
<accession>A0A7I7SF65</accession>
<dbReference type="Pfam" id="PF00069">
    <property type="entry name" value="Pkinase"/>
    <property type="match status" value="1"/>
</dbReference>
<evidence type="ECO:0000256" key="5">
    <source>
        <dbReference type="ARBA" id="ARBA00022741"/>
    </source>
</evidence>
<dbReference type="InterPro" id="IPR031634">
    <property type="entry name" value="PknG_rubred"/>
</dbReference>
<dbReference type="RefSeq" id="WP_085305503.1">
    <property type="nucleotide sequence ID" value="NZ_AP022594.1"/>
</dbReference>
<dbReference type="PANTHER" id="PTHR24363:SF0">
    <property type="entry name" value="SERINE_THREONINE KINASE LIKE DOMAIN CONTAINING 1"/>
    <property type="match status" value="1"/>
</dbReference>
<dbReference type="GO" id="GO:0005524">
    <property type="term" value="F:ATP binding"/>
    <property type="evidence" value="ECO:0007669"/>
    <property type="project" value="UniProtKB-KW"/>
</dbReference>
<evidence type="ECO:0000256" key="9">
    <source>
        <dbReference type="ARBA" id="ARBA00048679"/>
    </source>
</evidence>
<evidence type="ECO:0000313" key="12">
    <source>
        <dbReference type="Proteomes" id="UP000193577"/>
    </source>
</evidence>
<evidence type="ECO:0000256" key="7">
    <source>
        <dbReference type="ARBA" id="ARBA00022840"/>
    </source>
</evidence>
<name>A0A7I7SF65_9MYCO</name>
<dbReference type="OrthoDB" id="137117at2"/>
<evidence type="ECO:0000256" key="1">
    <source>
        <dbReference type="ARBA" id="ARBA00012513"/>
    </source>
</evidence>
<keyword evidence="6 11" id="KW-0418">Kinase</keyword>
<dbReference type="SUPFAM" id="SSF48452">
    <property type="entry name" value="TPR-like"/>
    <property type="match status" value="1"/>
</dbReference>
<comment type="caution">
    <text evidence="11">The sequence shown here is derived from an EMBL/GenBank/DDBJ whole genome shotgun (WGS) entry which is preliminary data.</text>
</comment>
<keyword evidence="3 11" id="KW-0723">Serine/threonine-protein kinase</keyword>
<organism evidence="11 12">
    <name type="scientific">Mycolicibacillus koreensis</name>
    <dbReference type="NCBI Taxonomy" id="1069220"/>
    <lineage>
        <taxon>Bacteria</taxon>
        <taxon>Bacillati</taxon>
        <taxon>Actinomycetota</taxon>
        <taxon>Actinomycetes</taxon>
        <taxon>Mycobacteriales</taxon>
        <taxon>Mycobacteriaceae</taxon>
        <taxon>Mycolicibacillus</taxon>
    </lineage>
</organism>
<dbReference type="InterPro" id="IPR031636">
    <property type="entry name" value="PknG_TPR"/>
</dbReference>
<evidence type="ECO:0000256" key="10">
    <source>
        <dbReference type="SAM" id="MobiDB-lite"/>
    </source>
</evidence>
<comment type="catalytic activity">
    <reaction evidence="9">
        <text>L-seryl-[protein] + ATP = O-phospho-L-seryl-[protein] + ADP + H(+)</text>
        <dbReference type="Rhea" id="RHEA:17989"/>
        <dbReference type="Rhea" id="RHEA-COMP:9863"/>
        <dbReference type="Rhea" id="RHEA-COMP:11604"/>
        <dbReference type="ChEBI" id="CHEBI:15378"/>
        <dbReference type="ChEBI" id="CHEBI:29999"/>
        <dbReference type="ChEBI" id="CHEBI:30616"/>
        <dbReference type="ChEBI" id="CHEBI:83421"/>
        <dbReference type="ChEBI" id="CHEBI:456216"/>
        <dbReference type="EC" id="2.7.11.1"/>
    </reaction>
</comment>
<evidence type="ECO:0000256" key="2">
    <source>
        <dbReference type="ARBA" id="ARBA00014676"/>
    </source>
</evidence>
<dbReference type="FunFam" id="1.10.510.10:FF:000306">
    <property type="entry name" value="Serine/threonine protein kinase"/>
    <property type="match status" value="1"/>
</dbReference>
<dbReference type="Pfam" id="PF16918">
    <property type="entry name" value="PknG_TPR"/>
    <property type="match status" value="1"/>
</dbReference>
<evidence type="ECO:0000256" key="3">
    <source>
        <dbReference type="ARBA" id="ARBA00022527"/>
    </source>
</evidence>